<dbReference type="Proteomes" id="UP000031982">
    <property type="component" value="Unassembled WGS sequence"/>
</dbReference>
<dbReference type="EMBL" id="JXLP01000002">
    <property type="protein sequence ID" value="KIL80075.1"/>
    <property type="molecule type" value="Genomic_DNA"/>
</dbReference>
<protein>
    <recommendedName>
        <fullName evidence="4">DUF4083 domain-containing protein</fullName>
    </recommendedName>
</protein>
<accession>A0ABR5AZA8</accession>
<keyword evidence="1" id="KW-0472">Membrane</keyword>
<evidence type="ECO:0008006" key="4">
    <source>
        <dbReference type="Google" id="ProtNLM"/>
    </source>
</evidence>
<comment type="caution">
    <text evidence="2">The sequence shown here is derived from an EMBL/GenBank/DDBJ whole genome shotgun (WGS) entry which is preliminary data.</text>
</comment>
<reference evidence="2 3" key="1">
    <citation type="submission" date="2015-01" db="EMBL/GenBank/DDBJ databases">
        <title>Genome Assembly of Bacillus badius MTCC 1458.</title>
        <authorList>
            <person name="Verma A."/>
            <person name="Khatri I."/>
            <person name="Mual P."/>
            <person name="Subramanian S."/>
            <person name="Krishnamurthi S."/>
        </authorList>
    </citation>
    <scope>NUCLEOTIDE SEQUENCE [LARGE SCALE GENOMIC DNA]</scope>
    <source>
        <strain evidence="2 3">MTCC 1458</strain>
    </source>
</reference>
<sequence length="59" mass="6685">MSAFITQLVLLAIVFISGALSFILFIRHILNRSAEKADQLDGINKKLDEIILLLKHKNH</sequence>
<feature type="transmembrane region" description="Helical" evidence="1">
    <location>
        <begin position="6"/>
        <end position="26"/>
    </location>
</feature>
<evidence type="ECO:0000313" key="3">
    <source>
        <dbReference type="Proteomes" id="UP000031982"/>
    </source>
</evidence>
<gene>
    <name evidence="2" type="ORF">SD77_2529</name>
</gene>
<dbReference type="Pfam" id="PF13314">
    <property type="entry name" value="DUF4083"/>
    <property type="match status" value="1"/>
</dbReference>
<evidence type="ECO:0000256" key="1">
    <source>
        <dbReference type="SAM" id="Phobius"/>
    </source>
</evidence>
<dbReference type="InterPro" id="IPR025143">
    <property type="entry name" value="DUF4083"/>
</dbReference>
<proteinExistence type="predicted"/>
<keyword evidence="1" id="KW-1133">Transmembrane helix</keyword>
<organism evidence="2 3">
    <name type="scientific">Bacillus badius</name>
    <dbReference type="NCBI Taxonomy" id="1455"/>
    <lineage>
        <taxon>Bacteria</taxon>
        <taxon>Bacillati</taxon>
        <taxon>Bacillota</taxon>
        <taxon>Bacilli</taxon>
        <taxon>Bacillales</taxon>
        <taxon>Bacillaceae</taxon>
        <taxon>Pseudobacillus</taxon>
    </lineage>
</organism>
<dbReference type="RefSeq" id="WP_041096677.1">
    <property type="nucleotide sequence ID" value="NZ_JARTHD010000044.1"/>
</dbReference>
<keyword evidence="3" id="KW-1185">Reference proteome</keyword>
<evidence type="ECO:0000313" key="2">
    <source>
        <dbReference type="EMBL" id="KIL80075.1"/>
    </source>
</evidence>
<name>A0ABR5AZA8_BACBA</name>
<keyword evidence="1" id="KW-0812">Transmembrane</keyword>